<proteinExistence type="predicted"/>
<evidence type="ECO:0000313" key="1">
    <source>
        <dbReference type="EMBL" id="AZL71878.1"/>
    </source>
</evidence>
<dbReference type="PANTHER" id="PTHR32305">
    <property type="match status" value="1"/>
</dbReference>
<dbReference type="NCBIfam" id="TIGR03696">
    <property type="entry name" value="Rhs_assc_core"/>
    <property type="match status" value="1"/>
</dbReference>
<accession>A0ABN5TAF5</accession>
<dbReference type="PANTHER" id="PTHR32305:SF15">
    <property type="entry name" value="PROTEIN RHSA-RELATED"/>
    <property type="match status" value="1"/>
</dbReference>
<name>A0ABN5TAF5_9PSED</name>
<dbReference type="Gene3D" id="2.180.10.10">
    <property type="entry name" value="RHS repeat-associated core"/>
    <property type="match status" value="1"/>
</dbReference>
<organism evidence="1 2">
    <name type="scientific">Pseudomonas oryziphila</name>
    <dbReference type="NCBI Taxonomy" id="2894079"/>
    <lineage>
        <taxon>Bacteria</taxon>
        <taxon>Pseudomonadati</taxon>
        <taxon>Pseudomonadota</taxon>
        <taxon>Gammaproteobacteria</taxon>
        <taxon>Pseudomonadales</taxon>
        <taxon>Pseudomonadaceae</taxon>
        <taxon>Pseudomonas</taxon>
    </lineage>
</organism>
<reference evidence="1 2" key="1">
    <citation type="submission" date="2018-12" db="EMBL/GenBank/DDBJ databases">
        <authorList>
            <person name="Li S."/>
            <person name="Yang R."/>
            <person name="Chen G."/>
            <person name="Zou L."/>
            <person name="Zhang C."/>
            <person name="Chen Y."/>
            <person name="Liu Z."/>
            <person name="Li Y."/>
            <person name="Yan Y."/>
            <person name="Huang M."/>
            <person name="Chen T."/>
        </authorList>
    </citation>
    <scope>NUCLEOTIDE SEQUENCE [LARGE SCALE GENOMIC DNA]</scope>
    <source>
        <strain evidence="1 2">2014</strain>
    </source>
</reference>
<dbReference type="InterPro" id="IPR050708">
    <property type="entry name" value="T6SS_VgrG/RHS"/>
</dbReference>
<dbReference type="InterPro" id="IPR022385">
    <property type="entry name" value="Rhs_assc_core"/>
</dbReference>
<evidence type="ECO:0000313" key="2">
    <source>
        <dbReference type="Proteomes" id="UP000272622"/>
    </source>
</evidence>
<dbReference type="EMBL" id="CP034337">
    <property type="protein sequence ID" value="AZL71878.1"/>
    <property type="molecule type" value="Genomic_DNA"/>
</dbReference>
<protein>
    <submittedName>
        <fullName evidence="1">RHS repeat-associated core domain-containing protein</fullName>
    </submittedName>
</protein>
<keyword evidence="2" id="KW-1185">Reference proteome</keyword>
<dbReference type="Proteomes" id="UP000272622">
    <property type="component" value="Chromosome"/>
</dbReference>
<gene>
    <name evidence="1" type="ORF">EI693_01685</name>
</gene>
<dbReference type="SUPFAM" id="SSF56399">
    <property type="entry name" value="ADP-ribosylation"/>
    <property type="match status" value="1"/>
</dbReference>
<sequence length="319" mass="34259">MPNPTLLATEGLRSPLRRVTAGGRVVITYMPYGGISTEHAEPQIGFTGQVREPMLGGYMLGNGYRLYNPDLMRFLSPDQLSPFEMGGLNSYSYCLGDPINRHDPTGHFTLAQAWSMFSAFFTNAVNILGASQTLGSAMLTKLSDRYSGRQTLSLRDPYVAGSILGSGVATVGAVSEAFGMPGAGVITATGNAINIGSGYTANTVNLLNSQVEHSKRRNAFSAARRQSLRGRADSLEVNFDMASPPAQYTAVNLGGAFFPVSPTQVEAGTSQSLIGQDLAGENRRLREALRAVRDENQRLLGFINDITTVSNRLATVRPR</sequence>